<sequence>MKNFYFLLTIFIISSCSSTKYLISYSGYPKSPDYKYKKNWVSSSKKEVPLPKNYINSSSDFKSKVDVFYIYPTVYYSGYNGNLWNSDTEDLDHIKRVNALAIKNQASVFSGIANVYAPLYRQLFYDGLVYHNSNELLNKIAFDPKLKNNFSSYKDELYSSLYNSLKLFSYENNKLRSFAKESYDLAYSDLKRAFLKYVELENQEKKIILAAHSQGTLHAIRLLKEVILPNKELREKLILSYLVGMPVENNFKDYFPCKNPDDMNCFMSWNTFGNNFNPYNNELYDDVIATNPVTFSSDDKPNLITEHKGILMPSFFQFFKYNIFKLPINNLKIKKENSIVVESEKGSLQVKKIAIPWIKIFEKESFHSADYNFFWLNIRENLNYRLSNYFDE</sequence>
<evidence type="ECO:0008006" key="2">
    <source>
        <dbReference type="Google" id="ProtNLM"/>
    </source>
</evidence>
<evidence type="ECO:0000313" key="1">
    <source>
        <dbReference type="EMBL" id="SUZ58658.1"/>
    </source>
</evidence>
<organism evidence="1">
    <name type="scientific">marine metagenome</name>
    <dbReference type="NCBI Taxonomy" id="408172"/>
    <lineage>
        <taxon>unclassified sequences</taxon>
        <taxon>metagenomes</taxon>
        <taxon>ecological metagenomes</taxon>
    </lineage>
</organism>
<name>A0A381NXM5_9ZZZZ</name>
<dbReference type="Pfam" id="PF11288">
    <property type="entry name" value="DUF3089"/>
    <property type="match status" value="2"/>
</dbReference>
<gene>
    <name evidence="1" type="ORF">METZ01_LOCUS11512</name>
</gene>
<protein>
    <recommendedName>
        <fullName evidence="2">DUF3089 domain-containing protein</fullName>
    </recommendedName>
</protein>
<proteinExistence type="predicted"/>
<dbReference type="AlphaFoldDB" id="A0A381NXM5"/>
<dbReference type="InterPro" id="IPR021440">
    <property type="entry name" value="DUF3089"/>
</dbReference>
<dbReference type="PROSITE" id="PS51257">
    <property type="entry name" value="PROKAR_LIPOPROTEIN"/>
    <property type="match status" value="1"/>
</dbReference>
<dbReference type="EMBL" id="UINC01000632">
    <property type="protein sequence ID" value="SUZ58658.1"/>
    <property type="molecule type" value="Genomic_DNA"/>
</dbReference>
<accession>A0A381NXM5</accession>
<reference evidence="1" key="1">
    <citation type="submission" date="2018-05" db="EMBL/GenBank/DDBJ databases">
        <authorList>
            <person name="Lanie J.A."/>
            <person name="Ng W.-L."/>
            <person name="Kazmierczak K.M."/>
            <person name="Andrzejewski T.M."/>
            <person name="Davidsen T.M."/>
            <person name="Wayne K.J."/>
            <person name="Tettelin H."/>
            <person name="Glass J.I."/>
            <person name="Rusch D."/>
            <person name="Podicherti R."/>
            <person name="Tsui H.-C.T."/>
            <person name="Winkler M.E."/>
        </authorList>
    </citation>
    <scope>NUCLEOTIDE SEQUENCE</scope>
</reference>